<dbReference type="PROSITE" id="PS50263">
    <property type="entry name" value="CN_HYDROLASE"/>
    <property type="match status" value="1"/>
</dbReference>
<proteinExistence type="inferred from homology"/>
<dbReference type="InterPro" id="IPR003010">
    <property type="entry name" value="C-N_Hydrolase"/>
</dbReference>
<dbReference type="PANTHER" id="PTHR47799">
    <property type="entry name" value="OMEGA-AMIDASE YAFV"/>
    <property type="match status" value="1"/>
</dbReference>
<feature type="domain" description="CN hydrolase" evidence="6">
    <location>
        <begin position="1"/>
        <end position="232"/>
    </location>
</feature>
<dbReference type="Gene3D" id="3.60.110.10">
    <property type="entry name" value="Carbon-nitrogen hydrolase"/>
    <property type="match status" value="1"/>
</dbReference>
<evidence type="ECO:0000313" key="8">
    <source>
        <dbReference type="Proteomes" id="UP000184147"/>
    </source>
</evidence>
<sequence length="253" mass="28829">MQVALVQTALEWENPSNNRALLDKKLSAISPHTDLVVLPEMFTTGFTMHPHHCAETMEGPTVKWMQRWAQHLQAALVGSVAIVENGLFYNRLLFVTPAGNVSNYDKKHRFALAGEDQVYEAGKHRLCIDYKGWKICPFICYDLRFPVFSRNTEDYDISLYVANWPAPRIQAWDVLLRARAVENMCYTLGVNRVGIDGNGLEYPGHSQAIDCFGNYLLSPQPTEGVFTVVLDKEKLEEARLRFPFLNDRDTFTV</sequence>
<dbReference type="GO" id="GO:0050152">
    <property type="term" value="F:omega-amidase activity"/>
    <property type="evidence" value="ECO:0007669"/>
    <property type="project" value="UniProtKB-EC"/>
</dbReference>
<dbReference type="SUPFAM" id="SSF56317">
    <property type="entry name" value="Carbon-nitrogen hydrolase"/>
    <property type="match status" value="1"/>
</dbReference>
<comment type="similarity">
    <text evidence="1">Belongs to the carbon-nitrogen hydrolase superfamily. NIT1/NIT2 family.</text>
</comment>
<reference evidence="7 8" key="1">
    <citation type="submission" date="2016-11" db="EMBL/GenBank/DDBJ databases">
        <authorList>
            <person name="Jaros S."/>
            <person name="Januszkiewicz K."/>
            <person name="Wedrychowicz H."/>
        </authorList>
    </citation>
    <scope>NUCLEOTIDE SEQUENCE [LARGE SCALE GENOMIC DNA]</scope>
    <source>
        <strain evidence="7 8">DSM 25660</strain>
    </source>
</reference>
<dbReference type="CDD" id="cd07575">
    <property type="entry name" value="Xc-1258_like"/>
    <property type="match status" value="1"/>
</dbReference>
<dbReference type="Pfam" id="PF00795">
    <property type="entry name" value="CN_hydrolase"/>
    <property type="match status" value="1"/>
</dbReference>
<protein>
    <recommendedName>
        <fullName evidence="5">Omega-amidase YafV</fullName>
        <ecNumber evidence="3">3.5.1.3</ecNumber>
    </recommendedName>
</protein>
<dbReference type="AlphaFoldDB" id="A0A1M4YHI1"/>
<accession>A0A1M4YHI1</accession>
<dbReference type="RefSeq" id="WP_073361853.1">
    <property type="nucleotide sequence ID" value="NZ_FQVQ01000003.1"/>
</dbReference>
<dbReference type="NCBIfam" id="NF007757">
    <property type="entry name" value="PRK10438.1"/>
    <property type="match status" value="1"/>
</dbReference>
<comment type="catalytic activity">
    <reaction evidence="4">
        <text>a monoamide of a dicarboxylate + H2O = a dicarboxylate + NH4(+)</text>
        <dbReference type="Rhea" id="RHEA:11716"/>
        <dbReference type="ChEBI" id="CHEBI:15377"/>
        <dbReference type="ChEBI" id="CHEBI:28938"/>
        <dbReference type="ChEBI" id="CHEBI:28965"/>
        <dbReference type="ChEBI" id="CHEBI:77450"/>
        <dbReference type="EC" id="3.5.1.3"/>
    </reaction>
</comment>
<evidence type="ECO:0000256" key="3">
    <source>
        <dbReference type="ARBA" id="ARBA00039118"/>
    </source>
</evidence>
<evidence type="ECO:0000256" key="2">
    <source>
        <dbReference type="ARBA" id="ARBA00022801"/>
    </source>
</evidence>
<gene>
    <name evidence="7" type="ORF">SAMN05444377_10399</name>
</gene>
<name>A0A1M4YHI1_9FLAO</name>
<dbReference type="EC" id="3.5.1.3" evidence="3"/>
<dbReference type="InterPro" id="IPR052737">
    <property type="entry name" value="Omega-amidase_YafV"/>
</dbReference>
<dbReference type="FunFam" id="3.60.110.10:FF:000004">
    <property type="entry name" value="Carbon-nitrogen hydrolase"/>
    <property type="match status" value="1"/>
</dbReference>
<dbReference type="InterPro" id="IPR036526">
    <property type="entry name" value="C-N_Hydrolase_sf"/>
</dbReference>
<dbReference type="OrthoDB" id="9811121at2"/>
<dbReference type="STRING" id="1124188.SAMN05444377_10399"/>
<evidence type="ECO:0000313" key="7">
    <source>
        <dbReference type="EMBL" id="SHF05108.1"/>
    </source>
</evidence>
<evidence type="ECO:0000256" key="1">
    <source>
        <dbReference type="ARBA" id="ARBA00010613"/>
    </source>
</evidence>
<dbReference type="Proteomes" id="UP000184147">
    <property type="component" value="Unassembled WGS sequence"/>
</dbReference>
<keyword evidence="2 7" id="KW-0378">Hydrolase</keyword>
<keyword evidence="8" id="KW-1185">Reference proteome</keyword>
<dbReference type="GO" id="GO:0106008">
    <property type="term" value="F:2-oxoglutaramate amidase activity"/>
    <property type="evidence" value="ECO:0007669"/>
    <property type="project" value="TreeGrafter"/>
</dbReference>
<dbReference type="PANTHER" id="PTHR47799:SF1">
    <property type="entry name" value="OMEGA-AMIDASE YAFV"/>
    <property type="match status" value="1"/>
</dbReference>
<organism evidence="7 8">
    <name type="scientific">Flavobacterium fontis</name>
    <dbReference type="NCBI Taxonomy" id="1124188"/>
    <lineage>
        <taxon>Bacteria</taxon>
        <taxon>Pseudomonadati</taxon>
        <taxon>Bacteroidota</taxon>
        <taxon>Flavobacteriia</taxon>
        <taxon>Flavobacteriales</taxon>
        <taxon>Flavobacteriaceae</taxon>
        <taxon>Flavobacterium</taxon>
    </lineage>
</organism>
<evidence type="ECO:0000256" key="5">
    <source>
        <dbReference type="ARBA" id="ARBA00072139"/>
    </source>
</evidence>
<dbReference type="EMBL" id="FQVQ01000003">
    <property type="protein sequence ID" value="SHF05108.1"/>
    <property type="molecule type" value="Genomic_DNA"/>
</dbReference>
<evidence type="ECO:0000256" key="4">
    <source>
        <dbReference type="ARBA" id="ARBA00052904"/>
    </source>
</evidence>
<evidence type="ECO:0000259" key="6">
    <source>
        <dbReference type="PROSITE" id="PS50263"/>
    </source>
</evidence>